<dbReference type="AlphaFoldDB" id="A0A9P8C3M6"/>
<gene>
    <name evidence="2" type="ORF">BJ875DRAFT_485844</name>
</gene>
<protein>
    <submittedName>
        <fullName evidence="2">Uncharacterized protein</fullName>
    </submittedName>
</protein>
<comment type="caution">
    <text evidence="2">The sequence shown here is derived from an EMBL/GenBank/DDBJ whole genome shotgun (WGS) entry which is preliminary data.</text>
</comment>
<organism evidence="2 3">
    <name type="scientific">Amylocarpus encephaloides</name>
    <dbReference type="NCBI Taxonomy" id="45428"/>
    <lineage>
        <taxon>Eukaryota</taxon>
        <taxon>Fungi</taxon>
        <taxon>Dikarya</taxon>
        <taxon>Ascomycota</taxon>
        <taxon>Pezizomycotina</taxon>
        <taxon>Leotiomycetes</taxon>
        <taxon>Helotiales</taxon>
        <taxon>Helotiales incertae sedis</taxon>
        <taxon>Amylocarpus</taxon>
    </lineage>
</organism>
<reference evidence="2" key="1">
    <citation type="journal article" date="2021" name="IMA Fungus">
        <title>Genomic characterization of three marine fungi, including Emericellopsis atlantica sp. nov. with signatures of a generalist lifestyle and marine biomass degradation.</title>
        <authorList>
            <person name="Hagestad O.C."/>
            <person name="Hou L."/>
            <person name="Andersen J.H."/>
            <person name="Hansen E.H."/>
            <person name="Altermark B."/>
            <person name="Li C."/>
            <person name="Kuhnert E."/>
            <person name="Cox R.J."/>
            <person name="Crous P.W."/>
            <person name="Spatafora J.W."/>
            <person name="Lail K."/>
            <person name="Amirebrahimi M."/>
            <person name="Lipzen A."/>
            <person name="Pangilinan J."/>
            <person name="Andreopoulos W."/>
            <person name="Hayes R.D."/>
            <person name="Ng V."/>
            <person name="Grigoriev I.V."/>
            <person name="Jackson S.A."/>
            <person name="Sutton T.D.S."/>
            <person name="Dobson A.D.W."/>
            <person name="Rama T."/>
        </authorList>
    </citation>
    <scope>NUCLEOTIDE SEQUENCE</scope>
    <source>
        <strain evidence="2">TRa018bII</strain>
    </source>
</reference>
<evidence type="ECO:0000256" key="1">
    <source>
        <dbReference type="SAM" id="MobiDB-lite"/>
    </source>
</evidence>
<keyword evidence="3" id="KW-1185">Reference proteome</keyword>
<feature type="compositionally biased region" description="Polar residues" evidence="1">
    <location>
        <begin position="13"/>
        <end position="46"/>
    </location>
</feature>
<name>A0A9P8C3M6_9HELO</name>
<accession>A0A9P8C3M6</accession>
<feature type="region of interest" description="Disordered" evidence="1">
    <location>
        <begin position="13"/>
        <end position="48"/>
    </location>
</feature>
<sequence length="223" mass="25865">MDFSMYEFSARFSLQQKQSPSGTPRSSDNVAQSQDTTQVGEASSSKPVPEDIFDFSKLSLPKLVVRATNEETVRGCLRDFPHIPPSFYETDEWKEMQPQIAEYDAQITDLDAKIAVIQAANAARAADYRKSILHKSLLVGMIRIRRLAFSPDDPRISWFIEREEAQREEIEDIIHSKWKWGHDDYKEFKEMKDLAIRLVVEDPSSYPEDREELLQKHRDLLLD</sequence>
<evidence type="ECO:0000313" key="2">
    <source>
        <dbReference type="EMBL" id="KAG9232664.1"/>
    </source>
</evidence>
<dbReference type="Proteomes" id="UP000824998">
    <property type="component" value="Unassembled WGS sequence"/>
</dbReference>
<proteinExistence type="predicted"/>
<dbReference type="EMBL" id="MU251536">
    <property type="protein sequence ID" value="KAG9232664.1"/>
    <property type="molecule type" value="Genomic_DNA"/>
</dbReference>
<evidence type="ECO:0000313" key="3">
    <source>
        <dbReference type="Proteomes" id="UP000824998"/>
    </source>
</evidence>